<evidence type="ECO:0000256" key="1">
    <source>
        <dbReference type="SAM" id="MobiDB-lite"/>
    </source>
</evidence>
<comment type="caution">
    <text evidence="2">The sequence shown here is derived from an EMBL/GenBank/DDBJ whole genome shotgun (WGS) entry which is preliminary data.</text>
</comment>
<protein>
    <submittedName>
        <fullName evidence="2">Uncharacterized protein</fullName>
    </submittedName>
</protein>
<reference evidence="2" key="1">
    <citation type="submission" date="2023-02" db="EMBL/GenBank/DDBJ databases">
        <title>Actinokineospora globicatena NBRC 15670.</title>
        <authorList>
            <person name="Ichikawa N."/>
            <person name="Sato H."/>
            <person name="Tonouchi N."/>
        </authorList>
    </citation>
    <scope>NUCLEOTIDE SEQUENCE</scope>
    <source>
        <strain evidence="2">NBRC 15670</strain>
    </source>
</reference>
<evidence type="ECO:0000313" key="2">
    <source>
        <dbReference type="EMBL" id="GLW91702.1"/>
    </source>
</evidence>
<organism evidence="2 3">
    <name type="scientific">Actinokineospora globicatena</name>
    <dbReference type="NCBI Taxonomy" id="103729"/>
    <lineage>
        <taxon>Bacteria</taxon>
        <taxon>Bacillati</taxon>
        <taxon>Actinomycetota</taxon>
        <taxon>Actinomycetes</taxon>
        <taxon>Pseudonocardiales</taxon>
        <taxon>Pseudonocardiaceae</taxon>
        <taxon>Actinokineospora</taxon>
    </lineage>
</organism>
<dbReference type="Proteomes" id="UP001165042">
    <property type="component" value="Unassembled WGS sequence"/>
</dbReference>
<dbReference type="EMBL" id="BSSD01000003">
    <property type="protein sequence ID" value="GLW91702.1"/>
    <property type="molecule type" value="Genomic_DNA"/>
</dbReference>
<feature type="region of interest" description="Disordered" evidence="1">
    <location>
        <begin position="85"/>
        <end position="189"/>
    </location>
</feature>
<keyword evidence="3" id="KW-1185">Reference proteome</keyword>
<sequence>MEWIRAARYRLPDGVATVTMDRAAASAVGRPWDESEVEAKARRALGLAEAVAIDKRINPQYYSPFVEREGAWCLIRDGDQYRVQWSSNQSRPRGKASRKPNAPTALSIRGEASRTDKRAHHPRGSGGKASRTDKRPHPLGGPGAKPPGRAWGRTPEKTTNDPVRAFREHRSPRVRAPGRIRTCTRLPLS</sequence>
<proteinExistence type="predicted"/>
<name>A0A9W6QNC6_9PSEU</name>
<dbReference type="AlphaFoldDB" id="A0A9W6QNC6"/>
<feature type="compositionally biased region" description="Basic and acidic residues" evidence="1">
    <location>
        <begin position="154"/>
        <end position="171"/>
    </location>
</feature>
<accession>A0A9W6QNC6</accession>
<gene>
    <name evidence="2" type="ORF">Aglo03_25180</name>
</gene>
<evidence type="ECO:0000313" key="3">
    <source>
        <dbReference type="Proteomes" id="UP001165042"/>
    </source>
</evidence>